<evidence type="ECO:0000313" key="2">
    <source>
        <dbReference type="Proteomes" id="UP000614350"/>
    </source>
</evidence>
<accession>A0A834J7U7</accession>
<protein>
    <submittedName>
        <fullName evidence="1">Uncharacterized protein</fullName>
    </submittedName>
</protein>
<name>A0A834J7U7_VESVU</name>
<sequence>MLKRIVATSIKQESELTFACKIAVSTSHHQVPVAQRIARWTSNPKVVGSIPTRDVGAFTIETSPTLALVCTRTDLRLTSGNTIVFQSSYENDFKRQPVSL</sequence>
<dbReference type="Proteomes" id="UP000614350">
    <property type="component" value="Unassembled WGS sequence"/>
</dbReference>
<evidence type="ECO:0000313" key="1">
    <source>
        <dbReference type="EMBL" id="KAF7383454.1"/>
    </source>
</evidence>
<proteinExistence type="predicted"/>
<gene>
    <name evidence="1" type="ORF">HZH66_012804</name>
</gene>
<dbReference type="AntiFam" id="ANF00010">
    <property type="entry name" value="tRNA translation"/>
</dbReference>
<dbReference type="AlphaFoldDB" id="A0A834J7U7"/>
<dbReference type="EMBL" id="JACSEA010000017">
    <property type="protein sequence ID" value="KAF7383454.1"/>
    <property type="molecule type" value="Genomic_DNA"/>
</dbReference>
<organism evidence="1 2">
    <name type="scientific">Vespula vulgaris</name>
    <name type="common">Yellow jacket</name>
    <name type="synonym">Wasp</name>
    <dbReference type="NCBI Taxonomy" id="7454"/>
    <lineage>
        <taxon>Eukaryota</taxon>
        <taxon>Metazoa</taxon>
        <taxon>Ecdysozoa</taxon>
        <taxon>Arthropoda</taxon>
        <taxon>Hexapoda</taxon>
        <taxon>Insecta</taxon>
        <taxon>Pterygota</taxon>
        <taxon>Neoptera</taxon>
        <taxon>Endopterygota</taxon>
        <taxon>Hymenoptera</taxon>
        <taxon>Apocrita</taxon>
        <taxon>Aculeata</taxon>
        <taxon>Vespoidea</taxon>
        <taxon>Vespidae</taxon>
        <taxon>Vespinae</taxon>
        <taxon>Vespula</taxon>
    </lineage>
</organism>
<reference evidence="1" key="1">
    <citation type="journal article" date="2020" name="G3 (Bethesda)">
        <title>High-Quality Assemblies for Three Invasive Social Wasps from the &lt;i&gt;Vespula&lt;/i&gt; Genus.</title>
        <authorList>
            <person name="Harrop T.W.R."/>
            <person name="Guhlin J."/>
            <person name="McLaughlin G.M."/>
            <person name="Permina E."/>
            <person name="Stockwell P."/>
            <person name="Gilligan J."/>
            <person name="Le Lec M.F."/>
            <person name="Gruber M.A.M."/>
            <person name="Quinn O."/>
            <person name="Lovegrove M."/>
            <person name="Duncan E.J."/>
            <person name="Remnant E.J."/>
            <person name="Van Eeckhoven J."/>
            <person name="Graham B."/>
            <person name="Knapp R.A."/>
            <person name="Langford K.W."/>
            <person name="Kronenberg Z."/>
            <person name="Press M.O."/>
            <person name="Eacker S.M."/>
            <person name="Wilson-Rankin E.E."/>
            <person name="Purcell J."/>
            <person name="Lester P.J."/>
            <person name="Dearden P.K."/>
        </authorList>
    </citation>
    <scope>NUCLEOTIDE SEQUENCE</scope>
    <source>
        <strain evidence="1">Marl-1</strain>
    </source>
</reference>
<keyword evidence="2" id="KW-1185">Reference proteome</keyword>
<comment type="caution">
    <text evidence="1">The sequence shown here is derived from an EMBL/GenBank/DDBJ whole genome shotgun (WGS) entry which is preliminary data.</text>
</comment>